<keyword evidence="8" id="KW-1185">Reference proteome</keyword>
<feature type="binding site" evidence="4">
    <location>
        <begin position="15"/>
        <end position="22"/>
    </location>
    <ligand>
        <name>ATP</name>
        <dbReference type="ChEBI" id="CHEBI:30616"/>
    </ligand>
</feature>
<gene>
    <name evidence="7" type="ORF">BkAM31D_20550</name>
</gene>
<evidence type="ECO:0000259" key="5">
    <source>
        <dbReference type="Pfam" id="PF03668"/>
    </source>
</evidence>
<dbReference type="EMBL" id="CP020814">
    <property type="protein sequence ID" value="ARK32039.1"/>
    <property type="molecule type" value="Genomic_DNA"/>
</dbReference>
<dbReference type="GO" id="GO:0005525">
    <property type="term" value="F:GTP binding"/>
    <property type="evidence" value="ECO:0007669"/>
    <property type="project" value="UniProtKB-UniRule"/>
</dbReference>
<name>A0A1X9MF09_9BACI</name>
<dbReference type="Pfam" id="PF22740">
    <property type="entry name" value="PapZ_C"/>
    <property type="match status" value="1"/>
</dbReference>
<keyword evidence="3 4" id="KW-0342">GTP-binding</keyword>
<dbReference type="InterPro" id="IPR027417">
    <property type="entry name" value="P-loop_NTPase"/>
</dbReference>
<sequence length="298" mass="34280">MSIVQEEIQIVIITGMSGAGKTVAVQSFEDLGYFCVDNLPPALIPKFVELIEGSNGKMDKVALVIDLRGRKFFDHLFEAIDSISMSLKLNYKLQILFLDAKDAKLVQRYKETRRSHPLAPNGLPLEGIRLEREMLEEMKGRAQQIIDTTEMKPIQLRERIIQRFSLDEKHPFTVNMMSFGFKYGIPIDADLVFDVRFLPNPHYIDHMRPKTGLEEEVSSYVLKWTETQQFIEKLSDLLKFMLPQYKREGKSQVVIGIGCTGGKHRSVTLAEYFGKEFANEYTLHVSHRDIEKGKEAYK</sequence>
<evidence type="ECO:0000259" key="6">
    <source>
        <dbReference type="Pfam" id="PF22740"/>
    </source>
</evidence>
<evidence type="ECO:0000313" key="7">
    <source>
        <dbReference type="EMBL" id="ARK32039.1"/>
    </source>
</evidence>
<keyword evidence="2 4" id="KW-0067">ATP-binding</keyword>
<evidence type="ECO:0000256" key="4">
    <source>
        <dbReference type="HAMAP-Rule" id="MF_00636"/>
    </source>
</evidence>
<feature type="domain" description="RapZ C-terminal" evidence="6">
    <location>
        <begin position="173"/>
        <end position="291"/>
    </location>
</feature>
<dbReference type="GO" id="GO:0005524">
    <property type="term" value="F:ATP binding"/>
    <property type="evidence" value="ECO:0007669"/>
    <property type="project" value="UniProtKB-UniRule"/>
</dbReference>
<dbReference type="PANTHER" id="PTHR30448">
    <property type="entry name" value="RNASE ADAPTER PROTEIN RAPZ"/>
    <property type="match status" value="1"/>
</dbReference>
<evidence type="ECO:0000256" key="1">
    <source>
        <dbReference type="ARBA" id="ARBA00022741"/>
    </source>
</evidence>
<dbReference type="InterPro" id="IPR053930">
    <property type="entry name" value="RapZ-like_N"/>
</dbReference>
<feature type="domain" description="RapZ-like N-terminal" evidence="5">
    <location>
        <begin position="8"/>
        <end position="165"/>
    </location>
</feature>
<dbReference type="RefSeq" id="WP_066156790.1">
    <property type="nucleotide sequence ID" value="NZ_CP020814.1"/>
</dbReference>
<dbReference type="NCBIfam" id="NF003828">
    <property type="entry name" value="PRK05416.1"/>
    <property type="match status" value="1"/>
</dbReference>
<dbReference type="InterPro" id="IPR053931">
    <property type="entry name" value="RapZ_C"/>
</dbReference>
<evidence type="ECO:0000256" key="2">
    <source>
        <dbReference type="ARBA" id="ARBA00022840"/>
    </source>
</evidence>
<dbReference type="Proteomes" id="UP000193006">
    <property type="component" value="Chromosome"/>
</dbReference>
<organism evidence="7 8">
    <name type="scientific">Halalkalibacter krulwichiae</name>
    <dbReference type="NCBI Taxonomy" id="199441"/>
    <lineage>
        <taxon>Bacteria</taxon>
        <taxon>Bacillati</taxon>
        <taxon>Bacillota</taxon>
        <taxon>Bacilli</taxon>
        <taxon>Bacillales</taxon>
        <taxon>Bacillaceae</taxon>
        <taxon>Halalkalibacter</taxon>
    </lineage>
</organism>
<dbReference type="Pfam" id="PF03668">
    <property type="entry name" value="RapZ-like_N"/>
    <property type="match status" value="1"/>
</dbReference>
<dbReference type="PANTHER" id="PTHR30448:SF0">
    <property type="entry name" value="RNASE ADAPTER PROTEIN RAPZ"/>
    <property type="match status" value="1"/>
</dbReference>
<proteinExistence type="inferred from homology"/>
<evidence type="ECO:0000313" key="8">
    <source>
        <dbReference type="Proteomes" id="UP000193006"/>
    </source>
</evidence>
<protein>
    <submittedName>
        <fullName evidence="7">GlmZ(SRNA)-inactivating NTPase</fullName>
    </submittedName>
</protein>
<dbReference type="InterPro" id="IPR005337">
    <property type="entry name" value="RapZ-like"/>
</dbReference>
<dbReference type="SUPFAM" id="SSF52540">
    <property type="entry name" value="P-loop containing nucleoside triphosphate hydrolases"/>
    <property type="match status" value="1"/>
</dbReference>
<feature type="binding site" evidence="4">
    <location>
        <begin position="66"/>
        <end position="69"/>
    </location>
    <ligand>
        <name>GTP</name>
        <dbReference type="ChEBI" id="CHEBI:37565"/>
    </ligand>
</feature>
<evidence type="ECO:0000256" key="3">
    <source>
        <dbReference type="ARBA" id="ARBA00023134"/>
    </source>
</evidence>
<accession>A0A1X9MF09</accession>
<dbReference type="HAMAP" id="MF_00636">
    <property type="entry name" value="RapZ_like"/>
    <property type="match status" value="1"/>
</dbReference>
<dbReference type="AlphaFoldDB" id="A0A1X9MF09"/>
<dbReference type="PIRSF" id="PIRSF005052">
    <property type="entry name" value="P-loopkin"/>
    <property type="match status" value="1"/>
</dbReference>
<dbReference type="STRING" id="199441.BkAM31D_20550"/>
<dbReference type="KEGG" id="bkw:BkAM31D_20550"/>
<reference evidence="7 8" key="1">
    <citation type="submission" date="2017-04" db="EMBL/GenBank/DDBJ databases">
        <title>Bacillus krulwichiae AM31D Genome sequencing and assembly.</title>
        <authorList>
            <person name="Krulwich T.A."/>
            <person name="Anastor L."/>
            <person name="Ehrlich R."/>
            <person name="Ehrlich G.D."/>
            <person name="Janto B."/>
        </authorList>
    </citation>
    <scope>NUCLEOTIDE SEQUENCE [LARGE SCALE GENOMIC DNA]</scope>
    <source>
        <strain evidence="7 8">AM31D</strain>
    </source>
</reference>
<keyword evidence="1 4" id="KW-0547">Nucleotide-binding</keyword>